<dbReference type="Gramene" id="mRNA:HanXRQr2_Chr01g0026231">
    <property type="protein sequence ID" value="CDS:HanXRQr2_Chr01g0026231.1"/>
    <property type="gene ID" value="HanXRQr2_Chr01g0026231"/>
</dbReference>
<evidence type="ECO:0000313" key="1">
    <source>
        <dbReference type="EMBL" id="KAF5822416.1"/>
    </source>
</evidence>
<reference evidence="1" key="1">
    <citation type="journal article" date="2017" name="Nature">
        <title>The sunflower genome provides insights into oil metabolism, flowering and Asterid evolution.</title>
        <authorList>
            <person name="Badouin H."/>
            <person name="Gouzy J."/>
            <person name="Grassa C.J."/>
            <person name="Murat F."/>
            <person name="Staton S.E."/>
            <person name="Cottret L."/>
            <person name="Lelandais-Briere C."/>
            <person name="Owens G.L."/>
            <person name="Carrere S."/>
            <person name="Mayjonade B."/>
            <person name="Legrand L."/>
            <person name="Gill N."/>
            <person name="Kane N.C."/>
            <person name="Bowers J.E."/>
            <person name="Hubner S."/>
            <person name="Bellec A."/>
            <person name="Berard A."/>
            <person name="Berges H."/>
            <person name="Blanchet N."/>
            <person name="Boniface M.C."/>
            <person name="Brunel D."/>
            <person name="Catrice O."/>
            <person name="Chaidir N."/>
            <person name="Claudel C."/>
            <person name="Donnadieu C."/>
            <person name="Faraut T."/>
            <person name="Fievet G."/>
            <person name="Helmstetter N."/>
            <person name="King M."/>
            <person name="Knapp S.J."/>
            <person name="Lai Z."/>
            <person name="Le Paslier M.C."/>
            <person name="Lippi Y."/>
            <person name="Lorenzon L."/>
            <person name="Mandel J.R."/>
            <person name="Marage G."/>
            <person name="Marchand G."/>
            <person name="Marquand E."/>
            <person name="Bret-Mestries E."/>
            <person name="Morien E."/>
            <person name="Nambeesan S."/>
            <person name="Nguyen T."/>
            <person name="Pegot-Espagnet P."/>
            <person name="Pouilly N."/>
            <person name="Raftis F."/>
            <person name="Sallet E."/>
            <person name="Schiex T."/>
            <person name="Thomas J."/>
            <person name="Vandecasteele C."/>
            <person name="Vares D."/>
            <person name="Vear F."/>
            <person name="Vautrin S."/>
            <person name="Crespi M."/>
            <person name="Mangin B."/>
            <person name="Burke J.M."/>
            <person name="Salse J."/>
            <person name="Munos S."/>
            <person name="Vincourt P."/>
            <person name="Rieseberg L.H."/>
            <person name="Langlade N.B."/>
        </authorList>
    </citation>
    <scope>NUCLEOTIDE SEQUENCE</scope>
    <source>
        <tissue evidence="1">Leaves</tissue>
    </source>
</reference>
<dbReference type="AlphaFoldDB" id="A0A9K3JVH7"/>
<organism evidence="1 2">
    <name type="scientific">Helianthus annuus</name>
    <name type="common">Common sunflower</name>
    <dbReference type="NCBI Taxonomy" id="4232"/>
    <lineage>
        <taxon>Eukaryota</taxon>
        <taxon>Viridiplantae</taxon>
        <taxon>Streptophyta</taxon>
        <taxon>Embryophyta</taxon>
        <taxon>Tracheophyta</taxon>
        <taxon>Spermatophyta</taxon>
        <taxon>Magnoliopsida</taxon>
        <taxon>eudicotyledons</taxon>
        <taxon>Gunneridae</taxon>
        <taxon>Pentapetalae</taxon>
        <taxon>asterids</taxon>
        <taxon>campanulids</taxon>
        <taxon>Asterales</taxon>
        <taxon>Asteraceae</taxon>
        <taxon>Asteroideae</taxon>
        <taxon>Heliantheae alliance</taxon>
        <taxon>Heliantheae</taxon>
        <taxon>Helianthus</taxon>
    </lineage>
</organism>
<protein>
    <submittedName>
        <fullName evidence="1">Uncharacterized protein</fullName>
    </submittedName>
</protein>
<sequence length="252" mass="29273">MHLNSRPFPFKSSFEDLSGIASLFFSKSSSFLCSILRLPMAKMNLRSSPAKDPKKDSPLKSQGITKNPSMELCRFTDPEIDRLRHCFPEGTIFRSFDSSMKSDCVSDAWITFPTSPFQIGFTYPFPFLTESFFTLTDLCYIQAMPMVWKVLYTLENIIEQEGKNIGLSELSQLYNLVSRGSHRFLFKHKPCQAHPILKTTKNDSNWINQFFFVRKDSIPNGDHLPKKWITQGRIWDPWTRTILGFFFFIMDN</sequence>
<dbReference type="Proteomes" id="UP000215914">
    <property type="component" value="Unassembled WGS sequence"/>
</dbReference>
<reference evidence="1" key="2">
    <citation type="submission" date="2020-06" db="EMBL/GenBank/DDBJ databases">
        <title>Helianthus annuus Genome sequencing and assembly Release 2.</title>
        <authorList>
            <person name="Gouzy J."/>
            <person name="Langlade N."/>
            <person name="Munos S."/>
        </authorList>
    </citation>
    <scope>NUCLEOTIDE SEQUENCE</scope>
    <source>
        <tissue evidence="1">Leaves</tissue>
    </source>
</reference>
<keyword evidence="2" id="KW-1185">Reference proteome</keyword>
<accession>A0A9K3JVH7</accession>
<dbReference type="EMBL" id="MNCJ02000316">
    <property type="protein sequence ID" value="KAF5822416.1"/>
    <property type="molecule type" value="Genomic_DNA"/>
</dbReference>
<evidence type="ECO:0000313" key="2">
    <source>
        <dbReference type="Proteomes" id="UP000215914"/>
    </source>
</evidence>
<gene>
    <name evidence="1" type="ORF">HanXRQr2_Chr01g0026231</name>
</gene>
<comment type="caution">
    <text evidence="1">The sequence shown here is derived from an EMBL/GenBank/DDBJ whole genome shotgun (WGS) entry which is preliminary data.</text>
</comment>
<proteinExistence type="predicted"/>
<name>A0A9K3JVH7_HELAN</name>